<keyword evidence="7" id="KW-0677">Repeat</keyword>
<dbReference type="GO" id="GO:0009055">
    <property type="term" value="F:electron transfer activity"/>
    <property type="evidence" value="ECO:0007669"/>
    <property type="project" value="TreeGrafter"/>
</dbReference>
<comment type="cofactor">
    <cofactor evidence="1">
        <name>[3Fe-4S] cluster</name>
        <dbReference type="ChEBI" id="CHEBI:21137"/>
    </cofactor>
</comment>
<dbReference type="PANTHER" id="PTHR43518:SF1">
    <property type="entry name" value="RESPIRATORY NITRATE REDUCTASE 1 BETA CHAIN"/>
    <property type="match status" value="1"/>
</dbReference>
<dbReference type="PANTHER" id="PTHR43518">
    <property type="entry name" value="NITRATE REDUCTASE BETA SUBUNIT"/>
    <property type="match status" value="1"/>
</dbReference>
<dbReference type="PROSITE" id="PS51379">
    <property type="entry name" value="4FE4S_FER_2"/>
    <property type="match status" value="1"/>
</dbReference>
<sequence>MKVRAQIGMVLNLDKCIGCHTCSVTCKNVWTNREGVEYAWFNNVETKPGIGFPKEWENQKKWNGGWVRKKNGRIEPRMGAKWRILAKIFANPDLPEIDDYYEPFDFDYGHLQTAGESKTMPTARPRSKLTGERMEKIEWGPNWEEILGGEFEKRSKDVNFEGVEKEIYGQFENTFMMYLPR</sequence>
<evidence type="ECO:0000313" key="13">
    <source>
        <dbReference type="EMBL" id="MBB4123700.1"/>
    </source>
</evidence>
<dbReference type="EMBL" id="JACIDZ010000013">
    <property type="protein sequence ID" value="MBB4123700.1"/>
    <property type="molecule type" value="Genomic_DNA"/>
</dbReference>
<evidence type="ECO:0000313" key="14">
    <source>
        <dbReference type="Proteomes" id="UP000530571"/>
    </source>
</evidence>
<evidence type="ECO:0000256" key="1">
    <source>
        <dbReference type="ARBA" id="ARBA00001927"/>
    </source>
</evidence>
<comment type="subcellular location">
    <subcellularLocation>
        <location evidence="3">Cell envelope</location>
    </subcellularLocation>
</comment>
<keyword evidence="5" id="KW-0004">4Fe-4S</keyword>
<dbReference type="SUPFAM" id="SSF54862">
    <property type="entry name" value="4Fe-4S ferredoxins"/>
    <property type="match status" value="1"/>
</dbReference>
<evidence type="ECO:0000256" key="6">
    <source>
        <dbReference type="ARBA" id="ARBA00022723"/>
    </source>
</evidence>
<keyword evidence="10" id="KW-0411">Iron-sulfur</keyword>
<evidence type="ECO:0000256" key="3">
    <source>
        <dbReference type="ARBA" id="ARBA00004196"/>
    </source>
</evidence>
<keyword evidence="4" id="KW-0813">Transport</keyword>
<keyword evidence="14" id="KW-1185">Reference proteome</keyword>
<evidence type="ECO:0000256" key="8">
    <source>
        <dbReference type="ARBA" id="ARBA00022982"/>
    </source>
</evidence>
<dbReference type="GO" id="GO:0046872">
    <property type="term" value="F:metal ion binding"/>
    <property type="evidence" value="ECO:0007669"/>
    <property type="project" value="UniProtKB-KW"/>
</dbReference>
<evidence type="ECO:0000256" key="7">
    <source>
        <dbReference type="ARBA" id="ARBA00022737"/>
    </source>
</evidence>
<comment type="cofactor">
    <cofactor evidence="2">
        <name>[4Fe-4S] cluster</name>
        <dbReference type="ChEBI" id="CHEBI:49883"/>
    </cofactor>
</comment>
<evidence type="ECO:0000259" key="12">
    <source>
        <dbReference type="PROSITE" id="PS51379"/>
    </source>
</evidence>
<evidence type="ECO:0000256" key="2">
    <source>
        <dbReference type="ARBA" id="ARBA00001966"/>
    </source>
</evidence>
<proteinExistence type="predicted"/>
<dbReference type="InterPro" id="IPR017896">
    <property type="entry name" value="4Fe4S_Fe-S-bd"/>
</dbReference>
<feature type="domain" description="4Fe-4S ferredoxin-type" evidence="12">
    <location>
        <begin position="7"/>
        <end position="35"/>
    </location>
</feature>
<dbReference type="GO" id="GO:0051539">
    <property type="term" value="F:4 iron, 4 sulfur cluster binding"/>
    <property type="evidence" value="ECO:0007669"/>
    <property type="project" value="UniProtKB-KW"/>
</dbReference>
<comment type="caution">
    <text evidence="13">The sequence shown here is derived from an EMBL/GenBank/DDBJ whole genome shotgun (WGS) entry which is preliminary data.</text>
</comment>
<keyword evidence="11" id="KW-0003">3Fe-4S</keyword>
<evidence type="ECO:0000256" key="10">
    <source>
        <dbReference type="ARBA" id="ARBA00023014"/>
    </source>
</evidence>
<dbReference type="GO" id="GO:0009061">
    <property type="term" value="P:anaerobic respiration"/>
    <property type="evidence" value="ECO:0007669"/>
    <property type="project" value="TreeGrafter"/>
</dbReference>
<evidence type="ECO:0000256" key="11">
    <source>
        <dbReference type="ARBA" id="ARBA00023291"/>
    </source>
</evidence>
<feature type="non-terminal residue" evidence="13">
    <location>
        <position position="181"/>
    </location>
</feature>
<keyword evidence="9" id="KW-0408">Iron</keyword>
<protein>
    <submittedName>
        <fullName evidence="13">Nitrate reductase beta subunit</fullName>
    </submittedName>
</protein>
<evidence type="ECO:0000256" key="5">
    <source>
        <dbReference type="ARBA" id="ARBA00022485"/>
    </source>
</evidence>
<dbReference type="GO" id="GO:0016020">
    <property type="term" value="C:membrane"/>
    <property type="evidence" value="ECO:0007669"/>
    <property type="project" value="TreeGrafter"/>
</dbReference>
<organism evidence="13 14">
    <name type="scientific">Martelella radicis</name>
    <dbReference type="NCBI Taxonomy" id="1397476"/>
    <lineage>
        <taxon>Bacteria</taxon>
        <taxon>Pseudomonadati</taxon>
        <taxon>Pseudomonadota</taxon>
        <taxon>Alphaproteobacteria</taxon>
        <taxon>Hyphomicrobiales</taxon>
        <taxon>Aurantimonadaceae</taxon>
        <taxon>Martelella</taxon>
    </lineage>
</organism>
<evidence type="ECO:0000256" key="9">
    <source>
        <dbReference type="ARBA" id="ARBA00023004"/>
    </source>
</evidence>
<reference evidence="13 14" key="1">
    <citation type="submission" date="2020-08" db="EMBL/GenBank/DDBJ databases">
        <title>Genomic Encyclopedia of Type Strains, Phase IV (KMG-IV): sequencing the most valuable type-strain genomes for metagenomic binning, comparative biology and taxonomic classification.</title>
        <authorList>
            <person name="Goeker M."/>
        </authorList>
    </citation>
    <scope>NUCLEOTIDE SEQUENCE [LARGE SCALE GENOMIC DNA]</scope>
    <source>
        <strain evidence="13 14">DSM 28101</strain>
    </source>
</reference>
<name>A0A7W6PBB0_9HYPH</name>
<keyword evidence="6" id="KW-0479">Metal-binding</keyword>
<dbReference type="GO" id="GO:0051538">
    <property type="term" value="F:3 iron, 4 sulfur cluster binding"/>
    <property type="evidence" value="ECO:0007669"/>
    <property type="project" value="UniProtKB-KW"/>
</dbReference>
<gene>
    <name evidence="13" type="ORF">GGR30_003648</name>
</gene>
<dbReference type="FunFam" id="3.30.70.20:FF:000010">
    <property type="entry name" value="Respiratory nitrate reductase beta subunit"/>
    <property type="match status" value="1"/>
</dbReference>
<evidence type="ECO:0000256" key="4">
    <source>
        <dbReference type="ARBA" id="ARBA00022448"/>
    </source>
</evidence>
<dbReference type="GO" id="GO:0030313">
    <property type="term" value="C:cell envelope"/>
    <property type="evidence" value="ECO:0007669"/>
    <property type="project" value="UniProtKB-SubCell"/>
</dbReference>
<dbReference type="Proteomes" id="UP000530571">
    <property type="component" value="Unassembled WGS sequence"/>
</dbReference>
<accession>A0A7W6PBB0</accession>
<dbReference type="AlphaFoldDB" id="A0A7W6PBB0"/>
<dbReference type="Gene3D" id="3.30.70.20">
    <property type="match status" value="1"/>
</dbReference>
<keyword evidence="8" id="KW-0249">Electron transport</keyword>